<dbReference type="RefSeq" id="WP_068149077.1">
    <property type="nucleotide sequence ID" value="NZ_JBHSCR010000013.1"/>
</dbReference>
<keyword evidence="3" id="KW-0479">Metal-binding</keyword>
<dbReference type="InterPro" id="IPR015984">
    <property type="entry name" value="Cyt_c_prime_subgr"/>
</dbReference>
<keyword evidence="2" id="KW-0349">Heme</keyword>
<evidence type="ECO:0000256" key="4">
    <source>
        <dbReference type="ARBA" id="ARBA00022982"/>
    </source>
</evidence>
<evidence type="ECO:0000313" key="7">
    <source>
        <dbReference type="EMBL" id="MFC4348644.1"/>
    </source>
</evidence>
<evidence type="ECO:0000256" key="5">
    <source>
        <dbReference type="ARBA" id="ARBA00023004"/>
    </source>
</evidence>
<dbReference type="PIRSF" id="PIRSF000027">
    <property type="entry name" value="Cytc_c_prime"/>
    <property type="match status" value="1"/>
</dbReference>
<gene>
    <name evidence="7" type="ORF">ACFO5Q_12390</name>
</gene>
<dbReference type="InterPro" id="IPR012127">
    <property type="entry name" value="Cyt_c_prime"/>
</dbReference>
<sequence length="156" mass="16936">MTKKLLVGTVAAALMLGAAVPATAHGEGKRFKESKVRHDIMEVFGKGFGKISKIMKGEEGTPAELPTIAKKMAEASTKTKASFEKDTRGMEGFTEAKDEIWDNWEDFADRLDKMEVDAQAFAAATETGDMAQIGPAMKQLGSNCKSCHDKYKADLD</sequence>
<feature type="signal peptide" evidence="6">
    <location>
        <begin position="1"/>
        <end position="24"/>
    </location>
</feature>
<dbReference type="PRINTS" id="PR00608">
    <property type="entry name" value="CYTCHROMECII"/>
</dbReference>
<evidence type="ECO:0000256" key="1">
    <source>
        <dbReference type="ARBA" id="ARBA00022448"/>
    </source>
</evidence>
<evidence type="ECO:0000256" key="2">
    <source>
        <dbReference type="ARBA" id="ARBA00022617"/>
    </source>
</evidence>
<dbReference type="PROSITE" id="PS51009">
    <property type="entry name" value="CYTCII"/>
    <property type="match status" value="1"/>
</dbReference>
<keyword evidence="6" id="KW-0732">Signal</keyword>
<keyword evidence="4" id="KW-0249">Electron transport</keyword>
<dbReference type="Proteomes" id="UP001595776">
    <property type="component" value="Unassembled WGS sequence"/>
</dbReference>
<dbReference type="Gene3D" id="1.20.120.10">
    <property type="entry name" value="Cytochrome c/b562"/>
    <property type="match status" value="1"/>
</dbReference>
<name>A0ABV8UCR9_9PROT</name>
<dbReference type="SUPFAM" id="SSF47175">
    <property type="entry name" value="Cytochromes"/>
    <property type="match status" value="1"/>
</dbReference>
<evidence type="ECO:0000256" key="6">
    <source>
        <dbReference type="SAM" id="SignalP"/>
    </source>
</evidence>
<comment type="caution">
    <text evidence="7">The sequence shown here is derived from an EMBL/GenBank/DDBJ whole genome shotgun (WGS) entry which is preliminary data.</text>
</comment>
<evidence type="ECO:0000313" key="8">
    <source>
        <dbReference type="Proteomes" id="UP001595776"/>
    </source>
</evidence>
<keyword evidence="1" id="KW-0813">Transport</keyword>
<dbReference type="Pfam" id="PF01322">
    <property type="entry name" value="Cytochrom_C_2"/>
    <property type="match status" value="1"/>
</dbReference>
<reference evidence="8" key="1">
    <citation type="journal article" date="2019" name="Int. J. Syst. Evol. Microbiol.">
        <title>The Global Catalogue of Microorganisms (GCM) 10K type strain sequencing project: providing services to taxonomists for standard genome sequencing and annotation.</title>
        <authorList>
            <consortium name="The Broad Institute Genomics Platform"/>
            <consortium name="The Broad Institute Genome Sequencing Center for Infectious Disease"/>
            <person name="Wu L."/>
            <person name="Ma J."/>
        </authorList>
    </citation>
    <scope>NUCLEOTIDE SEQUENCE [LARGE SCALE GENOMIC DNA]</scope>
    <source>
        <strain evidence="8">CGMCC 1.15304</strain>
    </source>
</reference>
<proteinExistence type="predicted"/>
<keyword evidence="5" id="KW-0408">Iron</keyword>
<protein>
    <submittedName>
        <fullName evidence="7">C-type cytochrome</fullName>
    </submittedName>
</protein>
<feature type="chain" id="PRO_5047460565" evidence="6">
    <location>
        <begin position="25"/>
        <end position="156"/>
    </location>
</feature>
<accession>A0ABV8UCR9</accession>
<organism evidence="7 8">
    <name type="scientific">Kordiimonas lipolytica</name>
    <dbReference type="NCBI Taxonomy" id="1662421"/>
    <lineage>
        <taxon>Bacteria</taxon>
        <taxon>Pseudomonadati</taxon>
        <taxon>Pseudomonadota</taxon>
        <taxon>Alphaproteobacteria</taxon>
        <taxon>Kordiimonadales</taxon>
        <taxon>Kordiimonadaceae</taxon>
        <taxon>Kordiimonas</taxon>
    </lineage>
</organism>
<dbReference type="InterPro" id="IPR010980">
    <property type="entry name" value="Cyt_c/b562"/>
</dbReference>
<dbReference type="InterPro" id="IPR002321">
    <property type="entry name" value="Cyt_c_II"/>
</dbReference>
<keyword evidence="8" id="KW-1185">Reference proteome</keyword>
<dbReference type="EMBL" id="JBHSCR010000013">
    <property type="protein sequence ID" value="MFC4348644.1"/>
    <property type="molecule type" value="Genomic_DNA"/>
</dbReference>
<evidence type="ECO:0000256" key="3">
    <source>
        <dbReference type="ARBA" id="ARBA00022723"/>
    </source>
</evidence>